<keyword evidence="1" id="KW-0472">Membrane</keyword>
<evidence type="ECO:0000256" key="1">
    <source>
        <dbReference type="SAM" id="Phobius"/>
    </source>
</evidence>
<name>A0A7X1CQ31_9LIST</name>
<gene>
    <name evidence="2" type="ORF">HCA69_09545</name>
</gene>
<evidence type="ECO:0000313" key="3">
    <source>
        <dbReference type="Proteomes" id="UP000535908"/>
    </source>
</evidence>
<keyword evidence="1" id="KW-0812">Transmembrane</keyword>
<protein>
    <submittedName>
        <fullName evidence="2">Uncharacterized protein</fullName>
    </submittedName>
</protein>
<dbReference type="AlphaFoldDB" id="A0A7X1CQ31"/>
<keyword evidence="1" id="KW-1133">Transmembrane helix</keyword>
<organism evidence="2 3">
    <name type="scientific">Listeria grandensis</name>
    <dbReference type="NCBI Taxonomy" id="1494963"/>
    <lineage>
        <taxon>Bacteria</taxon>
        <taxon>Bacillati</taxon>
        <taxon>Bacillota</taxon>
        <taxon>Bacilli</taxon>
        <taxon>Bacillales</taxon>
        <taxon>Listeriaceae</taxon>
        <taxon>Listeria</taxon>
    </lineage>
</organism>
<dbReference type="RefSeq" id="WP_185526163.1">
    <property type="nucleotide sequence ID" value="NZ_JAARWN010000008.1"/>
</dbReference>
<feature type="transmembrane region" description="Helical" evidence="1">
    <location>
        <begin position="34"/>
        <end position="53"/>
    </location>
</feature>
<feature type="transmembrane region" description="Helical" evidence="1">
    <location>
        <begin position="12"/>
        <end position="28"/>
    </location>
</feature>
<reference evidence="2 3" key="1">
    <citation type="submission" date="2020-03" db="EMBL/GenBank/DDBJ databases">
        <title>Soil Listeria distribution.</title>
        <authorList>
            <person name="Liao J."/>
            <person name="Wiedmann M."/>
        </authorList>
    </citation>
    <scope>NUCLEOTIDE SEQUENCE [LARGE SCALE GENOMIC DNA]</scope>
    <source>
        <strain evidence="2 3">FSL L7-0741</strain>
    </source>
</reference>
<dbReference type="EMBL" id="JAARWN010000008">
    <property type="protein sequence ID" value="MBC1936609.1"/>
    <property type="molecule type" value="Genomic_DNA"/>
</dbReference>
<accession>A0A7X1CQ31</accession>
<comment type="caution">
    <text evidence="2">The sequence shown here is derived from an EMBL/GenBank/DDBJ whole genome shotgun (WGS) entry which is preliminary data.</text>
</comment>
<evidence type="ECO:0000313" key="2">
    <source>
        <dbReference type="EMBL" id="MBC1936609.1"/>
    </source>
</evidence>
<dbReference type="Proteomes" id="UP000535908">
    <property type="component" value="Unassembled WGS sequence"/>
</dbReference>
<sequence>MMKLTESKKVKILLWILGSNFFTVILAPDEISDVYLASNLVILVTLIVLEWRYKRKNRKESSETWGE</sequence>
<proteinExistence type="predicted"/>